<feature type="compositionally biased region" description="Basic and acidic residues" evidence="1">
    <location>
        <begin position="15"/>
        <end position="35"/>
    </location>
</feature>
<protein>
    <submittedName>
        <fullName evidence="2 3">Uncharacterized protein</fullName>
    </submittedName>
</protein>
<dbReference type="PANTHER" id="PTHR11544">
    <property type="entry name" value="COLD SHOCK DOMAIN CONTAINING PROTEINS"/>
    <property type="match status" value="1"/>
</dbReference>
<feature type="region of interest" description="Disordered" evidence="1">
    <location>
        <begin position="253"/>
        <end position="285"/>
    </location>
</feature>
<dbReference type="HOGENOM" id="CLU_662661_0_0_1"/>
<organism evidence="2">
    <name type="scientific">Capitella teleta</name>
    <name type="common">Polychaete worm</name>
    <dbReference type="NCBI Taxonomy" id="283909"/>
    <lineage>
        <taxon>Eukaryota</taxon>
        <taxon>Metazoa</taxon>
        <taxon>Spiralia</taxon>
        <taxon>Lophotrochozoa</taxon>
        <taxon>Annelida</taxon>
        <taxon>Polychaeta</taxon>
        <taxon>Sedentaria</taxon>
        <taxon>Scolecida</taxon>
        <taxon>Capitellidae</taxon>
        <taxon>Capitella</taxon>
    </lineage>
</organism>
<dbReference type="STRING" id="283909.R7V469"/>
<reference evidence="4" key="1">
    <citation type="submission" date="2012-12" db="EMBL/GenBank/DDBJ databases">
        <authorList>
            <person name="Hellsten U."/>
            <person name="Grimwood J."/>
            <person name="Chapman J.A."/>
            <person name="Shapiro H."/>
            <person name="Aerts A."/>
            <person name="Otillar R.P."/>
            <person name="Terry A.Y."/>
            <person name="Boore J.L."/>
            <person name="Simakov O."/>
            <person name="Marletaz F."/>
            <person name="Cho S.-J."/>
            <person name="Edsinger-Gonzales E."/>
            <person name="Havlak P."/>
            <person name="Kuo D.-H."/>
            <person name="Larsson T."/>
            <person name="Lv J."/>
            <person name="Arendt D."/>
            <person name="Savage R."/>
            <person name="Osoegawa K."/>
            <person name="de Jong P."/>
            <person name="Lindberg D.R."/>
            <person name="Seaver E.C."/>
            <person name="Weisblat D.A."/>
            <person name="Putnam N.H."/>
            <person name="Grigoriev I.V."/>
            <person name="Rokhsar D.S."/>
        </authorList>
    </citation>
    <scope>NUCLEOTIDE SEQUENCE</scope>
    <source>
        <strain evidence="4">I ESC-2004</strain>
    </source>
</reference>
<accession>R7V469</accession>
<evidence type="ECO:0000313" key="4">
    <source>
        <dbReference type="Proteomes" id="UP000014760"/>
    </source>
</evidence>
<gene>
    <name evidence="2" type="ORF">CAPTEDRAFT_211811</name>
</gene>
<feature type="compositionally biased region" description="Low complexity" evidence="1">
    <location>
        <begin position="271"/>
        <end position="285"/>
    </location>
</feature>
<sequence>MYGRDNYHASMLRQEGGRDLEEREERERMYEKETYHASMLRQEGARDLEEREERERMYEKETYHASMLRQEGARDLEEREERERMYEKETYHASMLRQESARDLEKREERERMYEWEKYHASMLRQKVERDLEEVEMKGNGWKNDTSYLRFKERLKRDMDLRDLAEKGNQAANVTGPEGESVQGSKYAADRRHFRPRLHGPGQGVPMCGAPRDRGMTRSGGDWSPVPEEGGMVDLANCRRPCWKRQFNGPTMRDRDSCNGGPGGLRGPLIHQVQGQDNGQMQHQQQGGHYFPRYFRDERGSFDCLTTLTVGYFGGLPGTSRSPFCDSGSSNGSGGSASSASLPDLERMPSSSTLSSRAGVLWLLFFQCVRKDCTILVKSFIMRFVLTPECNRLSSGSPPGHPGEAVAARLVKPFT</sequence>
<dbReference type="EMBL" id="KB295375">
    <property type="protein sequence ID" value="ELU13242.1"/>
    <property type="molecule type" value="Genomic_DNA"/>
</dbReference>
<feature type="region of interest" description="Disordered" evidence="1">
    <location>
        <begin position="324"/>
        <end position="349"/>
    </location>
</feature>
<dbReference type="AlphaFoldDB" id="R7V469"/>
<reference evidence="2 4" key="2">
    <citation type="journal article" date="2013" name="Nature">
        <title>Insights into bilaterian evolution from three spiralian genomes.</title>
        <authorList>
            <person name="Simakov O."/>
            <person name="Marletaz F."/>
            <person name="Cho S.J."/>
            <person name="Edsinger-Gonzales E."/>
            <person name="Havlak P."/>
            <person name="Hellsten U."/>
            <person name="Kuo D.H."/>
            <person name="Larsson T."/>
            <person name="Lv J."/>
            <person name="Arendt D."/>
            <person name="Savage R."/>
            <person name="Osoegawa K."/>
            <person name="de Jong P."/>
            <person name="Grimwood J."/>
            <person name="Chapman J.A."/>
            <person name="Shapiro H."/>
            <person name="Aerts A."/>
            <person name="Otillar R.P."/>
            <person name="Terry A.Y."/>
            <person name="Boore J.L."/>
            <person name="Grigoriev I.V."/>
            <person name="Lindberg D.R."/>
            <person name="Seaver E.C."/>
            <person name="Weisblat D.A."/>
            <person name="Putnam N.H."/>
            <person name="Rokhsar D.S."/>
        </authorList>
    </citation>
    <scope>NUCLEOTIDE SEQUENCE</scope>
    <source>
        <strain evidence="2 4">I ESC-2004</strain>
    </source>
</reference>
<feature type="region of interest" description="Disordered" evidence="1">
    <location>
        <begin position="1"/>
        <end position="79"/>
    </location>
</feature>
<dbReference type="InterPro" id="IPR050181">
    <property type="entry name" value="Cold_shock_domain"/>
</dbReference>
<evidence type="ECO:0000313" key="2">
    <source>
        <dbReference type="EMBL" id="ELU13242.1"/>
    </source>
</evidence>
<keyword evidence="4" id="KW-1185">Reference proteome</keyword>
<name>R7V469_CAPTE</name>
<dbReference type="Proteomes" id="UP000014760">
    <property type="component" value="Unassembled WGS sequence"/>
</dbReference>
<evidence type="ECO:0000256" key="1">
    <source>
        <dbReference type="SAM" id="MobiDB-lite"/>
    </source>
</evidence>
<proteinExistence type="predicted"/>
<feature type="compositionally biased region" description="Basic and acidic residues" evidence="1">
    <location>
        <begin position="43"/>
        <end position="63"/>
    </location>
</feature>
<reference evidence="3" key="3">
    <citation type="submission" date="2015-06" db="UniProtKB">
        <authorList>
            <consortium name="EnsemblMetazoa"/>
        </authorList>
    </citation>
    <scope>IDENTIFICATION</scope>
</reference>
<dbReference type="EnsemblMetazoa" id="CapteT211811">
    <property type="protein sequence ID" value="CapteP211811"/>
    <property type="gene ID" value="CapteG211811"/>
</dbReference>
<dbReference type="OrthoDB" id="203339at2759"/>
<dbReference type="EMBL" id="AMQN01019151">
    <property type="status" value="NOT_ANNOTATED_CDS"/>
    <property type="molecule type" value="Genomic_DNA"/>
</dbReference>
<evidence type="ECO:0000313" key="3">
    <source>
        <dbReference type="EnsemblMetazoa" id="CapteP211811"/>
    </source>
</evidence>